<proteinExistence type="predicted"/>
<organism evidence="1">
    <name type="scientific">uncultured Caudovirales phage</name>
    <dbReference type="NCBI Taxonomy" id="2100421"/>
    <lineage>
        <taxon>Viruses</taxon>
        <taxon>Duplodnaviria</taxon>
        <taxon>Heunggongvirae</taxon>
        <taxon>Uroviricota</taxon>
        <taxon>Caudoviricetes</taxon>
        <taxon>Peduoviridae</taxon>
        <taxon>Maltschvirus</taxon>
        <taxon>Maltschvirus maltsch</taxon>
    </lineage>
</organism>
<name>A0A2H4JHC6_9CAUD</name>
<accession>A0A2H4JHC6</accession>
<gene>
    <name evidence="1" type="ORF">3S15_7</name>
</gene>
<dbReference type="Gene3D" id="2.20.28.160">
    <property type="match status" value="1"/>
</dbReference>
<dbReference type="EMBL" id="MF417945">
    <property type="protein sequence ID" value="ASN72221.1"/>
    <property type="molecule type" value="Genomic_DNA"/>
</dbReference>
<reference evidence="1" key="1">
    <citation type="submission" date="2017-06" db="EMBL/GenBank/DDBJ databases">
        <title>Novel phages from South African skin metaviromes.</title>
        <authorList>
            <person name="van Zyl L.J."/>
            <person name="Abrahams Y."/>
            <person name="Stander E.A."/>
            <person name="Kirby B.M."/>
            <person name="Clavaud C."/>
            <person name="Farcet C."/>
            <person name="Breton L."/>
            <person name="Trindade M.I."/>
        </authorList>
    </citation>
    <scope>NUCLEOTIDE SEQUENCE</scope>
</reference>
<evidence type="ECO:0000313" key="1">
    <source>
        <dbReference type="EMBL" id="ASN72221.1"/>
    </source>
</evidence>
<sequence>MTQAPAVTLLLATGLQCRCPFCRNLVPLDLDERIRGRQFECPHCGRDFTVHPDADIQIP</sequence>
<protein>
    <submittedName>
        <fullName evidence="1">Uncharacterized protein</fullName>
    </submittedName>
</protein>